<evidence type="ECO:0000313" key="2">
    <source>
        <dbReference type="EMBL" id="MFD1009271.1"/>
    </source>
</evidence>
<proteinExistence type="predicted"/>
<organism evidence="2 3">
    <name type="scientific">Oceanisphaera ostreae</name>
    <dbReference type="NCBI Taxonomy" id="914151"/>
    <lineage>
        <taxon>Bacteria</taxon>
        <taxon>Pseudomonadati</taxon>
        <taxon>Pseudomonadota</taxon>
        <taxon>Gammaproteobacteria</taxon>
        <taxon>Aeromonadales</taxon>
        <taxon>Aeromonadaceae</taxon>
        <taxon>Oceanisphaera</taxon>
    </lineage>
</organism>
<feature type="transmembrane region" description="Helical" evidence="1">
    <location>
        <begin position="12"/>
        <end position="29"/>
    </location>
</feature>
<reference evidence="3" key="1">
    <citation type="journal article" date="2019" name="Int. J. Syst. Evol. Microbiol.">
        <title>The Global Catalogue of Microorganisms (GCM) 10K type strain sequencing project: providing services to taxonomists for standard genome sequencing and annotation.</title>
        <authorList>
            <consortium name="The Broad Institute Genomics Platform"/>
            <consortium name="The Broad Institute Genome Sequencing Center for Infectious Disease"/>
            <person name="Wu L."/>
            <person name="Ma J."/>
        </authorList>
    </citation>
    <scope>NUCLEOTIDE SEQUENCE [LARGE SCALE GENOMIC DNA]</scope>
    <source>
        <strain evidence="3">CCUG 60525</strain>
    </source>
</reference>
<dbReference type="RefSeq" id="WP_379559302.1">
    <property type="nucleotide sequence ID" value="NZ_JBHTJS010000058.1"/>
</dbReference>
<accession>A0ABW3KM46</accession>
<dbReference type="Proteomes" id="UP001597048">
    <property type="component" value="Unassembled WGS sequence"/>
</dbReference>
<comment type="caution">
    <text evidence="2">The sequence shown here is derived from an EMBL/GenBank/DDBJ whole genome shotgun (WGS) entry which is preliminary data.</text>
</comment>
<keyword evidence="1" id="KW-1133">Transmembrane helix</keyword>
<gene>
    <name evidence="2" type="ORF">ACFQ1C_14070</name>
</gene>
<keyword evidence="1" id="KW-0472">Membrane</keyword>
<protein>
    <recommendedName>
        <fullName evidence="4">Toxin CptA</fullName>
    </recommendedName>
</protein>
<dbReference type="EMBL" id="JBHTJS010000058">
    <property type="protein sequence ID" value="MFD1009271.1"/>
    <property type="molecule type" value="Genomic_DNA"/>
</dbReference>
<keyword evidence="1" id="KW-0812">Transmembrane</keyword>
<name>A0ABW3KM46_9GAMM</name>
<sequence>MSVTRFAISAKASRLHGCYLLAAASLWWLPASLLLSVDMLIWFTPVWLLVSLLLWHHSGSYRLQGEYNQGVLSLNGRSGVLSTKSRAGPGFLLLVLDGDAWPPFWLFQDAVPDEIFRRLSQRVLLAEKPKL</sequence>
<evidence type="ECO:0000256" key="1">
    <source>
        <dbReference type="SAM" id="Phobius"/>
    </source>
</evidence>
<keyword evidence="3" id="KW-1185">Reference proteome</keyword>
<evidence type="ECO:0008006" key="4">
    <source>
        <dbReference type="Google" id="ProtNLM"/>
    </source>
</evidence>
<evidence type="ECO:0000313" key="3">
    <source>
        <dbReference type="Proteomes" id="UP001597048"/>
    </source>
</evidence>
<feature type="transmembrane region" description="Helical" evidence="1">
    <location>
        <begin position="35"/>
        <end position="55"/>
    </location>
</feature>